<keyword evidence="1" id="KW-1015">Disulfide bond</keyword>
<dbReference type="Gene3D" id="2.40.10.10">
    <property type="entry name" value="Trypsin-like serine proteases"/>
    <property type="match status" value="1"/>
</dbReference>
<dbReference type="PRINTS" id="PR00722">
    <property type="entry name" value="CHYMOTRYPSIN"/>
</dbReference>
<dbReference type="InterPro" id="IPR009003">
    <property type="entry name" value="Peptidase_S1_PA"/>
</dbReference>
<dbReference type="PANTHER" id="PTHR24250">
    <property type="entry name" value="CHYMOTRYPSIN-RELATED"/>
    <property type="match status" value="1"/>
</dbReference>
<dbReference type="GO" id="GO:0006508">
    <property type="term" value="P:proteolysis"/>
    <property type="evidence" value="ECO:0007669"/>
    <property type="project" value="InterPro"/>
</dbReference>
<accession>A0AAD7YDH1</accession>
<keyword evidence="5" id="KW-1185">Reference proteome</keyword>
<evidence type="ECO:0000259" key="3">
    <source>
        <dbReference type="PROSITE" id="PS50240"/>
    </source>
</evidence>
<evidence type="ECO:0000256" key="2">
    <source>
        <dbReference type="SAM" id="SignalP"/>
    </source>
</evidence>
<sequence>MFKKSSLFLFVLSILQVYARYKNVEPDLIENEINAGPADVSSSVSRIELGWEAYPGQHPHHAALRSVNSAGNVFTCGASVIAKEWVVTAASCIVHRIFIVVRAGVVSLLHPEYVFETTKCYTHPLFIKSVTSRQPNNIGLVALERPVVYTRLLKPIRIQSSADAFKNYNGEQVYISGHGRTRTNGPISDVLRWVYLRAISNASCRSSYPNAIAIDTTICAQFYNVTGQSIGHNDEGGPLVHVGSDGIPTLIGVISFIQRNFAQMGKPIVFTRPGPFLSWFTEITGIDFENLQEEI</sequence>
<evidence type="ECO:0000256" key="1">
    <source>
        <dbReference type="ARBA" id="ARBA00023157"/>
    </source>
</evidence>
<dbReference type="PANTHER" id="PTHR24250:SF50">
    <property type="entry name" value="PEPTIDASE S1 DOMAIN-CONTAINING PROTEIN"/>
    <property type="match status" value="1"/>
</dbReference>
<comment type="caution">
    <text evidence="4">The sequence shown here is derived from an EMBL/GenBank/DDBJ whole genome shotgun (WGS) entry which is preliminary data.</text>
</comment>
<dbReference type="InterPro" id="IPR001254">
    <property type="entry name" value="Trypsin_dom"/>
</dbReference>
<keyword evidence="2" id="KW-0732">Signal</keyword>
<evidence type="ECO:0000313" key="4">
    <source>
        <dbReference type="EMBL" id="KAJ8711035.1"/>
    </source>
</evidence>
<feature type="domain" description="Peptidase S1" evidence="3">
    <location>
        <begin position="47"/>
        <end position="285"/>
    </location>
</feature>
<proteinExistence type="predicted"/>
<dbReference type="SUPFAM" id="SSF50494">
    <property type="entry name" value="Trypsin-like serine proteases"/>
    <property type="match status" value="1"/>
</dbReference>
<dbReference type="GO" id="GO:0004252">
    <property type="term" value="F:serine-type endopeptidase activity"/>
    <property type="evidence" value="ECO:0007669"/>
    <property type="project" value="InterPro"/>
</dbReference>
<reference evidence="4" key="1">
    <citation type="submission" date="2023-03" db="EMBL/GenBank/DDBJ databases">
        <title>Chromosome-level genomes of two armyworms, Mythimna separata and Mythimna loreyi, provide insights into the biosynthesis and reception of sex pheromones.</title>
        <authorList>
            <person name="Zhao H."/>
        </authorList>
    </citation>
    <scope>NUCLEOTIDE SEQUENCE</scope>
    <source>
        <strain evidence="4">BeijingLab</strain>
        <tissue evidence="4">Pupa</tissue>
    </source>
</reference>
<gene>
    <name evidence="4" type="ORF">PYW07_008277</name>
</gene>
<dbReference type="CDD" id="cd00190">
    <property type="entry name" value="Tryp_SPc"/>
    <property type="match status" value="1"/>
</dbReference>
<dbReference type="Proteomes" id="UP001231518">
    <property type="component" value="Chromosome 21"/>
</dbReference>
<organism evidence="4 5">
    <name type="scientific">Mythimna separata</name>
    <name type="common">Oriental armyworm</name>
    <name type="synonym">Pseudaletia separata</name>
    <dbReference type="NCBI Taxonomy" id="271217"/>
    <lineage>
        <taxon>Eukaryota</taxon>
        <taxon>Metazoa</taxon>
        <taxon>Ecdysozoa</taxon>
        <taxon>Arthropoda</taxon>
        <taxon>Hexapoda</taxon>
        <taxon>Insecta</taxon>
        <taxon>Pterygota</taxon>
        <taxon>Neoptera</taxon>
        <taxon>Endopterygota</taxon>
        <taxon>Lepidoptera</taxon>
        <taxon>Glossata</taxon>
        <taxon>Ditrysia</taxon>
        <taxon>Noctuoidea</taxon>
        <taxon>Noctuidae</taxon>
        <taxon>Noctuinae</taxon>
        <taxon>Hadenini</taxon>
        <taxon>Mythimna</taxon>
    </lineage>
</organism>
<evidence type="ECO:0000313" key="5">
    <source>
        <dbReference type="Proteomes" id="UP001231518"/>
    </source>
</evidence>
<protein>
    <recommendedName>
        <fullName evidence="3">Peptidase S1 domain-containing protein</fullName>
    </recommendedName>
</protein>
<dbReference type="PROSITE" id="PS50240">
    <property type="entry name" value="TRYPSIN_DOM"/>
    <property type="match status" value="1"/>
</dbReference>
<feature type="signal peptide" evidence="2">
    <location>
        <begin position="1"/>
        <end position="19"/>
    </location>
</feature>
<dbReference type="EMBL" id="JARGEI010000022">
    <property type="protein sequence ID" value="KAJ8711035.1"/>
    <property type="molecule type" value="Genomic_DNA"/>
</dbReference>
<dbReference type="SMART" id="SM00020">
    <property type="entry name" value="Tryp_SPc"/>
    <property type="match status" value="1"/>
</dbReference>
<feature type="chain" id="PRO_5042148676" description="Peptidase S1 domain-containing protein" evidence="2">
    <location>
        <begin position="20"/>
        <end position="295"/>
    </location>
</feature>
<dbReference type="Pfam" id="PF00089">
    <property type="entry name" value="Trypsin"/>
    <property type="match status" value="1"/>
</dbReference>
<dbReference type="InterPro" id="IPR001314">
    <property type="entry name" value="Peptidase_S1A"/>
</dbReference>
<dbReference type="AlphaFoldDB" id="A0AAD7YDH1"/>
<name>A0AAD7YDH1_MYTSE</name>
<dbReference type="InterPro" id="IPR043504">
    <property type="entry name" value="Peptidase_S1_PA_chymotrypsin"/>
</dbReference>